<proteinExistence type="predicted"/>
<feature type="region of interest" description="Disordered" evidence="1">
    <location>
        <begin position="1"/>
        <end position="51"/>
    </location>
</feature>
<feature type="compositionally biased region" description="Pro residues" evidence="1">
    <location>
        <begin position="19"/>
        <end position="44"/>
    </location>
</feature>
<evidence type="ECO:0000313" key="2">
    <source>
        <dbReference type="EMBL" id="AXF55017.1"/>
    </source>
</evidence>
<dbReference type="KEGG" id="rue:DT065_02635"/>
<sequence length="105" mass="11745">MINHPQHRPRPSHYEEPYMYPPRPYPPSLPPISGPLNGNPPPPVYGNAGKKPMPPAVSGIMTGFTNENGNLDVQKTMTTIDTAVKTYQQVSPMIKQLSSIFLYRR</sequence>
<dbReference type="Proteomes" id="UP000252100">
    <property type="component" value="Chromosome"/>
</dbReference>
<name>A0A345BVN6_9BACI</name>
<dbReference type="OrthoDB" id="2456726at2"/>
<accession>A0A345BVN6</accession>
<dbReference type="Pfam" id="PF14179">
    <property type="entry name" value="YppG"/>
    <property type="match status" value="1"/>
</dbReference>
<organism evidence="2 3">
    <name type="scientific">Salicibibacter kimchii</name>
    <dbReference type="NCBI Taxonomy" id="2099786"/>
    <lineage>
        <taxon>Bacteria</taxon>
        <taxon>Bacillati</taxon>
        <taxon>Bacillota</taxon>
        <taxon>Bacilli</taxon>
        <taxon>Bacillales</taxon>
        <taxon>Bacillaceae</taxon>
        <taxon>Salicibibacter</taxon>
    </lineage>
</organism>
<keyword evidence="3" id="KW-1185">Reference proteome</keyword>
<dbReference type="InterPro" id="IPR025555">
    <property type="entry name" value="YppG"/>
</dbReference>
<evidence type="ECO:0000256" key="1">
    <source>
        <dbReference type="SAM" id="MobiDB-lite"/>
    </source>
</evidence>
<dbReference type="EMBL" id="CP031092">
    <property type="protein sequence ID" value="AXF55017.1"/>
    <property type="molecule type" value="Genomic_DNA"/>
</dbReference>
<dbReference type="AlphaFoldDB" id="A0A345BVN6"/>
<reference evidence="2 3" key="1">
    <citation type="journal article" date="2018" name="J. Microbiol.">
        <title>Salicibibacter kimchii gen. nov., sp. nov., a moderately halophilic and alkalitolerant bacterium in the family Bacillaceae, isolated from kimchi.</title>
        <authorList>
            <person name="Jang J.Y."/>
            <person name="Oh Y.J."/>
            <person name="Lim S.K."/>
            <person name="Park H.K."/>
            <person name="Lee C."/>
            <person name="Kim J.Y."/>
            <person name="Lee M.A."/>
            <person name="Choi H.J."/>
        </authorList>
    </citation>
    <scope>NUCLEOTIDE SEQUENCE [LARGE SCALE GENOMIC DNA]</scope>
    <source>
        <strain evidence="2 3">NKC1-1</strain>
    </source>
</reference>
<dbReference type="RefSeq" id="WP_114370614.1">
    <property type="nucleotide sequence ID" value="NZ_CP031092.1"/>
</dbReference>
<gene>
    <name evidence="2" type="ORF">DT065_02635</name>
</gene>
<protein>
    <submittedName>
        <fullName evidence="2">Uncharacterized protein</fullName>
    </submittedName>
</protein>
<evidence type="ECO:0000313" key="3">
    <source>
        <dbReference type="Proteomes" id="UP000252100"/>
    </source>
</evidence>
<feature type="compositionally biased region" description="Basic residues" evidence="1">
    <location>
        <begin position="1"/>
        <end position="11"/>
    </location>
</feature>